<protein>
    <submittedName>
        <fullName evidence="1">DUF2255 domain-containing protein</fullName>
    </submittedName>
</protein>
<gene>
    <name evidence="1" type="ORF">CUN67_26800</name>
</gene>
<evidence type="ECO:0000313" key="2">
    <source>
        <dbReference type="Proteomes" id="UP000502005"/>
    </source>
</evidence>
<dbReference type="RefSeq" id="WP_208718467.1">
    <property type="nucleotide sequence ID" value="NZ_CP024770.1"/>
</dbReference>
<name>A0A6B9G665_PANCY</name>
<dbReference type="Pfam" id="PF10012">
    <property type="entry name" value="DUF2255"/>
    <property type="match status" value="1"/>
</dbReference>
<dbReference type="PIRSF" id="PIRSF028498">
    <property type="entry name" value="UCP028498"/>
    <property type="match status" value="1"/>
</dbReference>
<geneLocation type="plasmid" evidence="2">
    <name>pne1b</name>
</geneLocation>
<sequence length="121" mass="13849">MTWNKDVLININAADDLKIAPYTPDMRTTGTPTWIWEVEGRLFVRAYSGTSSRWFQAALNQQAGKIHTLGQTFEVLFARIDDASLNEKIDQAYRQKYAKSSYMKAMISERTKLATVEILPE</sequence>
<evidence type="ECO:0000313" key="1">
    <source>
        <dbReference type="EMBL" id="QGY32568.1"/>
    </source>
</evidence>
<dbReference type="Proteomes" id="UP000502005">
    <property type="component" value="Plasmid pNE1B"/>
</dbReference>
<dbReference type="InterPro" id="IPR016888">
    <property type="entry name" value="UCP028498"/>
</dbReference>
<accession>A0A6B9G665</accession>
<proteinExistence type="predicted"/>
<dbReference type="EMBL" id="CP024770">
    <property type="protein sequence ID" value="QGY32568.1"/>
    <property type="molecule type" value="Genomic_DNA"/>
</dbReference>
<reference evidence="1 2" key="1">
    <citation type="submission" date="2017-11" db="EMBL/GenBank/DDBJ databases">
        <title>Genome sequence of Pantoea cypripedii NE1.</title>
        <authorList>
            <person name="Nascimento F.X."/>
        </authorList>
    </citation>
    <scope>NUCLEOTIDE SEQUENCE [LARGE SCALE GENOMIC DNA]</scope>
    <source>
        <strain evidence="1 2">NE1</strain>
        <plasmid evidence="2">pne1b</plasmid>
    </source>
</reference>
<dbReference type="AlphaFoldDB" id="A0A6B9G665"/>
<keyword evidence="1" id="KW-0614">Plasmid</keyword>
<organism evidence="1 2">
    <name type="scientific">Pantoea cypripedii</name>
    <name type="common">Pectobacterium cypripedii</name>
    <name type="synonym">Erwinia cypripedii</name>
    <dbReference type="NCBI Taxonomy" id="55209"/>
    <lineage>
        <taxon>Bacteria</taxon>
        <taxon>Pseudomonadati</taxon>
        <taxon>Pseudomonadota</taxon>
        <taxon>Gammaproteobacteria</taxon>
        <taxon>Enterobacterales</taxon>
        <taxon>Erwiniaceae</taxon>
        <taxon>Pantoea</taxon>
    </lineage>
</organism>